<dbReference type="AlphaFoldDB" id="U9UUM0"/>
<dbReference type="EMBL" id="KI274241">
    <property type="protein sequence ID" value="ESA24060.1"/>
    <property type="molecule type" value="Genomic_DNA"/>
</dbReference>
<organism evidence="1">
    <name type="scientific">Rhizophagus irregularis (strain DAOM 181602 / DAOM 197198 / MUCL 43194)</name>
    <name type="common">Arbuscular mycorrhizal fungus</name>
    <name type="synonym">Glomus intraradices</name>
    <dbReference type="NCBI Taxonomy" id="747089"/>
    <lineage>
        <taxon>Eukaryota</taxon>
        <taxon>Fungi</taxon>
        <taxon>Fungi incertae sedis</taxon>
        <taxon>Mucoromycota</taxon>
        <taxon>Glomeromycotina</taxon>
        <taxon>Glomeromycetes</taxon>
        <taxon>Glomerales</taxon>
        <taxon>Glomeraceae</taxon>
        <taxon>Rhizophagus</taxon>
    </lineage>
</organism>
<name>U9UUM0_RHIID</name>
<sequence length="49" mass="5809">MFFVVYYYCTIIENVSRNKFNCFSKFSNYGEKKKKQLCDVILEPDAGLN</sequence>
<evidence type="ECO:0000313" key="1">
    <source>
        <dbReference type="EMBL" id="ESA24060.1"/>
    </source>
</evidence>
<accession>U9UUM0</accession>
<gene>
    <name evidence="1" type="ORF">GLOINDRAFT_156</name>
</gene>
<dbReference type="HOGENOM" id="CLU_3143705_0_0_1"/>
<reference evidence="1" key="1">
    <citation type="submission" date="2013-07" db="EMBL/GenBank/DDBJ databases">
        <title>The genome of an arbuscular mycorrhizal fungus provides insights into the evolution of the oldest plant symbiosis.</title>
        <authorList>
            <consortium name="DOE Joint Genome Institute"/>
            <person name="Tisserant E."/>
            <person name="Malbreil M."/>
            <person name="Kuo A."/>
            <person name="Kohler A."/>
            <person name="Symeonidi A."/>
            <person name="Balestrini R."/>
            <person name="Charron P."/>
            <person name="Duensing N."/>
            <person name="Frei-dit-Frey N."/>
            <person name="Gianinazzi-Pearson V."/>
            <person name="Gilbert B."/>
            <person name="Handa Y."/>
            <person name="Hijri M."/>
            <person name="Kaul R."/>
            <person name="Kawaguchi M."/>
            <person name="Krajinski F."/>
            <person name="Lammers P."/>
            <person name="Lapierre D."/>
            <person name="Masclaux F.G."/>
            <person name="Murat C."/>
            <person name="Morin E."/>
            <person name="Ndikumana S."/>
            <person name="Pagni M."/>
            <person name="Petitpierre D."/>
            <person name="Requena N."/>
            <person name="Rosikiewicz P."/>
            <person name="Riley R."/>
            <person name="Saito K."/>
            <person name="San Clemente H."/>
            <person name="Shapiro H."/>
            <person name="van Tuinen D."/>
            <person name="Becard G."/>
            <person name="Bonfante P."/>
            <person name="Paszkowski U."/>
            <person name="Shachar-Hill Y."/>
            <person name="Young J.P."/>
            <person name="Sanders I.R."/>
            <person name="Henrissat B."/>
            <person name="Rensing S.A."/>
            <person name="Grigoriev I.V."/>
            <person name="Corradi N."/>
            <person name="Roux C."/>
            <person name="Martin F."/>
        </authorList>
    </citation>
    <scope>NUCLEOTIDE SEQUENCE</scope>
    <source>
        <strain evidence="1">DAOM 197198</strain>
    </source>
</reference>
<protein>
    <submittedName>
        <fullName evidence="1">Uncharacterized protein</fullName>
    </submittedName>
</protein>
<proteinExistence type="predicted"/>